<dbReference type="EMBL" id="VUOD01000002">
    <property type="protein sequence ID" value="KAA2285603.1"/>
    <property type="molecule type" value="Genomic_DNA"/>
</dbReference>
<dbReference type="SUPFAM" id="SSF53254">
    <property type="entry name" value="Phosphoglycerate mutase-like"/>
    <property type="match status" value="1"/>
</dbReference>
<sequence>MGGFRGLPIAILLLVLTGAANAMEILVLRHAEKQSGTGPDPGLSPAGENRAAAIAGRFRPDVVYATPWRRAIETARPAAEAAGVVVRLYDPARPEQLVGKIRALPPDAQVLVVGHSNTVPDLVRRLSGTAAEAMPESEYDRWTLVRIGTDGNTAVDVRRY</sequence>
<dbReference type="Proteomes" id="UP000322165">
    <property type="component" value="Unassembled WGS sequence"/>
</dbReference>
<evidence type="ECO:0000313" key="1">
    <source>
        <dbReference type="EMBL" id="KAA2285603.1"/>
    </source>
</evidence>
<dbReference type="RefSeq" id="WP_149859705.1">
    <property type="nucleotide sequence ID" value="NZ_VUOD01000002.1"/>
</dbReference>
<dbReference type="Gene3D" id="3.40.50.1240">
    <property type="entry name" value="Phosphoglycerate mutase-like"/>
    <property type="match status" value="1"/>
</dbReference>
<evidence type="ECO:0000313" key="2">
    <source>
        <dbReference type="Proteomes" id="UP000322165"/>
    </source>
</evidence>
<reference evidence="1 2" key="2">
    <citation type="submission" date="2019-09" db="EMBL/GenBank/DDBJ databases">
        <authorList>
            <person name="Mazur A."/>
        </authorList>
    </citation>
    <scope>NUCLEOTIDE SEQUENCE [LARGE SCALE GENOMIC DNA]</scope>
    <source>
        <strain evidence="1 2">3729k</strain>
    </source>
</reference>
<dbReference type="CDD" id="cd07067">
    <property type="entry name" value="HP_PGM_like"/>
    <property type="match status" value="1"/>
</dbReference>
<protein>
    <submittedName>
        <fullName evidence="1">Histidine phosphatase family protein</fullName>
    </submittedName>
</protein>
<dbReference type="AlphaFoldDB" id="A0A5B2ZDB0"/>
<dbReference type="Pfam" id="PF00300">
    <property type="entry name" value="His_Phos_1"/>
    <property type="match status" value="1"/>
</dbReference>
<reference evidence="1 2" key="1">
    <citation type="submission" date="2019-09" db="EMBL/GenBank/DDBJ databases">
        <title>Arenimonas chukotkensis sp. nov., a bacterium isolated from Chukotka hot spring, Arctic region, Russia.</title>
        <authorList>
            <person name="Zayulina K.S."/>
            <person name="Prokofeva M.I."/>
            <person name="Elcheninov A.G."/>
            <person name="Novikov A."/>
            <person name="Kochetkova T.V."/>
            <person name="Kublanov I.V."/>
        </authorList>
    </citation>
    <scope>NUCLEOTIDE SEQUENCE [LARGE SCALE GENOMIC DNA]</scope>
    <source>
        <strain evidence="1 2">3729k</strain>
    </source>
</reference>
<keyword evidence="2" id="KW-1185">Reference proteome</keyword>
<dbReference type="InterPro" id="IPR029033">
    <property type="entry name" value="His_PPase_superfam"/>
</dbReference>
<accession>A0A5B2ZDB0</accession>
<proteinExistence type="predicted"/>
<organism evidence="1 2">
    <name type="scientific">Arenimonas fontis</name>
    <dbReference type="NCBI Taxonomy" id="2608255"/>
    <lineage>
        <taxon>Bacteria</taxon>
        <taxon>Pseudomonadati</taxon>
        <taxon>Pseudomonadota</taxon>
        <taxon>Gammaproteobacteria</taxon>
        <taxon>Lysobacterales</taxon>
        <taxon>Lysobacteraceae</taxon>
        <taxon>Arenimonas</taxon>
    </lineage>
</organism>
<comment type="caution">
    <text evidence="1">The sequence shown here is derived from an EMBL/GenBank/DDBJ whole genome shotgun (WGS) entry which is preliminary data.</text>
</comment>
<dbReference type="SMART" id="SM00855">
    <property type="entry name" value="PGAM"/>
    <property type="match status" value="1"/>
</dbReference>
<gene>
    <name evidence="1" type="ORF">F0415_02895</name>
</gene>
<dbReference type="InterPro" id="IPR013078">
    <property type="entry name" value="His_Pase_superF_clade-1"/>
</dbReference>
<name>A0A5B2ZDB0_9GAMM</name>